<dbReference type="GO" id="GO:0003724">
    <property type="term" value="F:RNA helicase activity"/>
    <property type="evidence" value="ECO:0007669"/>
    <property type="project" value="UniProtKB-EC"/>
</dbReference>
<keyword evidence="4 6" id="KW-0067">ATP-binding</keyword>
<comment type="catalytic activity">
    <reaction evidence="7">
        <text>ATP + H2O = ADP + phosphate + H(+)</text>
        <dbReference type="Rhea" id="RHEA:13065"/>
        <dbReference type="ChEBI" id="CHEBI:15377"/>
        <dbReference type="ChEBI" id="CHEBI:15378"/>
        <dbReference type="ChEBI" id="CHEBI:30616"/>
        <dbReference type="ChEBI" id="CHEBI:43474"/>
        <dbReference type="ChEBI" id="CHEBI:456216"/>
        <dbReference type="EC" id="3.6.4.13"/>
    </reaction>
</comment>
<keyword evidence="2 6" id="KW-0378">Hydrolase</keyword>
<dbReference type="PANTHER" id="PTHR24031">
    <property type="entry name" value="RNA HELICASE"/>
    <property type="match status" value="1"/>
</dbReference>
<dbReference type="GO" id="GO:0016787">
    <property type="term" value="F:hydrolase activity"/>
    <property type="evidence" value="ECO:0007669"/>
    <property type="project" value="UniProtKB-KW"/>
</dbReference>
<evidence type="ECO:0000313" key="11">
    <source>
        <dbReference type="WBParaSite" id="PTRK_0001556200.1"/>
    </source>
</evidence>
<dbReference type="STRING" id="131310.A0A0N5A1R3"/>
<dbReference type="SMART" id="SM00487">
    <property type="entry name" value="DEXDc"/>
    <property type="match status" value="1"/>
</dbReference>
<dbReference type="GO" id="GO:0005524">
    <property type="term" value="F:ATP binding"/>
    <property type="evidence" value="ECO:0007669"/>
    <property type="project" value="UniProtKB-UniRule"/>
</dbReference>
<evidence type="ECO:0000256" key="4">
    <source>
        <dbReference type="ARBA" id="ARBA00022840"/>
    </source>
</evidence>
<dbReference type="EC" id="3.6.4.13" evidence="7"/>
<evidence type="ECO:0000256" key="3">
    <source>
        <dbReference type="ARBA" id="ARBA00022806"/>
    </source>
</evidence>
<evidence type="ECO:0000256" key="5">
    <source>
        <dbReference type="ARBA" id="ARBA00022884"/>
    </source>
</evidence>
<dbReference type="Proteomes" id="UP000038045">
    <property type="component" value="Unplaced"/>
</dbReference>
<feature type="domain" description="Helicase C-terminal" evidence="9">
    <location>
        <begin position="459"/>
        <end position="620"/>
    </location>
</feature>
<accession>A0A0N5A1R3</accession>
<dbReference type="InterPro" id="IPR014001">
    <property type="entry name" value="Helicase_ATP-bd"/>
</dbReference>
<dbReference type="InterPro" id="IPR001650">
    <property type="entry name" value="Helicase_C-like"/>
</dbReference>
<comment type="similarity">
    <text evidence="6">Belongs to the DEAD box helicase family.</text>
</comment>
<dbReference type="SUPFAM" id="SSF52540">
    <property type="entry name" value="P-loop containing nucleoside triphosphate hydrolases"/>
    <property type="match status" value="1"/>
</dbReference>
<dbReference type="WBParaSite" id="PTRK_0001556200.1">
    <property type="protein sequence ID" value="PTRK_0001556200.1"/>
    <property type="gene ID" value="PTRK_0001556200"/>
</dbReference>
<feature type="domain" description="Helicase ATP-binding" evidence="8">
    <location>
        <begin position="240"/>
        <end position="426"/>
    </location>
</feature>
<dbReference type="SMART" id="SM00490">
    <property type="entry name" value="HELICc"/>
    <property type="match status" value="1"/>
</dbReference>
<evidence type="ECO:0000256" key="7">
    <source>
        <dbReference type="RuleBase" id="RU365068"/>
    </source>
</evidence>
<dbReference type="GO" id="GO:0043186">
    <property type="term" value="C:P granule"/>
    <property type="evidence" value="ECO:0007669"/>
    <property type="project" value="UniProtKB-ARBA"/>
</dbReference>
<dbReference type="CDD" id="cd18787">
    <property type="entry name" value="SF2_C_DEAD"/>
    <property type="match status" value="1"/>
</dbReference>
<dbReference type="GO" id="GO:0003723">
    <property type="term" value="F:RNA binding"/>
    <property type="evidence" value="ECO:0007669"/>
    <property type="project" value="UniProtKB-UniRule"/>
</dbReference>
<dbReference type="Pfam" id="PF00270">
    <property type="entry name" value="DEAD"/>
    <property type="match status" value="1"/>
</dbReference>
<comment type="domain">
    <text evidence="7">The Q motif is unique to and characteristic of the DEAD box family of RNA helicases and controls ATP binding and hydrolysis.</text>
</comment>
<dbReference type="InterPro" id="IPR044742">
    <property type="entry name" value="DEAD/DEAH_RhlB"/>
</dbReference>
<dbReference type="Pfam" id="PF00271">
    <property type="entry name" value="Helicase_C"/>
    <property type="match status" value="1"/>
</dbReference>
<dbReference type="PROSITE" id="PS00039">
    <property type="entry name" value="DEAD_ATP_HELICASE"/>
    <property type="match status" value="1"/>
</dbReference>
<evidence type="ECO:0000259" key="9">
    <source>
        <dbReference type="PROSITE" id="PS51194"/>
    </source>
</evidence>
<dbReference type="PROSITE" id="PS51192">
    <property type="entry name" value="HELICASE_ATP_BIND_1"/>
    <property type="match status" value="1"/>
</dbReference>
<evidence type="ECO:0000256" key="2">
    <source>
        <dbReference type="ARBA" id="ARBA00022801"/>
    </source>
</evidence>
<dbReference type="AlphaFoldDB" id="A0A0N5A1R3"/>
<sequence>MSRYVKNLEKEKRNLALEISRTPRSVRVQLMPLQDDSPLSAEATRSSGCTDISFHPNVTKHCSNSGSSIGSISPDFPNSSTIGLYNKIKIINNESQESSNVTKNDDLTGLSKTKLLTMDSEDLNKITNISLSSENDNMLHDKYTKKSNKKEFQRYEPKFINPNDLINQRKKMSAPADAFLCNSSQMLKISQEHLIEKVIPFLNESDYVEFKDLDLNANILKVLNKMEKIKMTAIQRSICPLIKKEQLNVIATAPTGFGKTYSYLIPVIDNIIKERDQSEEGFYKGRKPLGVIITVTKELAKQLMEEARTFTDDTKLTTVLTFGDVCINETSKQIKSGCDLIIGCIGRLCRLSKNGNLDLSMLRYFVVDEADKFVRDIIFEYDLFDFLEHSKINLKSDNLMRILISATIEEGMLNNLATVFIPNGDYVFIDHSKSRINYNVREEILFTRGLDKYDILRHLLKDLLSKDLESKIIVYVGSKKEMELVETWMNLYSIKNRSCSGNRTQEIRDEAIRTINEVPGTILISTDVTERGIDVRGAKYVIHLNVPTKYNSYINRIGRVGRHGNIQGVSIMFIDEWLETKNNVLSLVRDMEKFEYQIPKKLLEHAYKIEQMKYEINKNCFTRLEMNNNDGDSEWTEELSLKDF</sequence>
<protein>
    <recommendedName>
        <fullName evidence="7">ATP-dependent RNA helicase</fullName>
        <ecNumber evidence="7">3.6.4.13</ecNumber>
    </recommendedName>
</protein>
<organism evidence="10 11">
    <name type="scientific">Parastrongyloides trichosuri</name>
    <name type="common">Possum-specific nematode worm</name>
    <dbReference type="NCBI Taxonomy" id="131310"/>
    <lineage>
        <taxon>Eukaryota</taxon>
        <taxon>Metazoa</taxon>
        <taxon>Ecdysozoa</taxon>
        <taxon>Nematoda</taxon>
        <taxon>Chromadorea</taxon>
        <taxon>Rhabditida</taxon>
        <taxon>Tylenchina</taxon>
        <taxon>Panagrolaimomorpha</taxon>
        <taxon>Strongyloidoidea</taxon>
        <taxon>Strongyloididae</taxon>
        <taxon>Parastrongyloides</taxon>
    </lineage>
</organism>
<dbReference type="InterPro" id="IPR011545">
    <property type="entry name" value="DEAD/DEAH_box_helicase_dom"/>
</dbReference>
<comment type="function">
    <text evidence="7">RNA helicase.</text>
</comment>
<evidence type="ECO:0000256" key="6">
    <source>
        <dbReference type="RuleBase" id="RU000492"/>
    </source>
</evidence>
<evidence type="ECO:0000259" key="8">
    <source>
        <dbReference type="PROSITE" id="PS51192"/>
    </source>
</evidence>
<keyword evidence="3 6" id="KW-0347">Helicase</keyword>
<keyword evidence="10" id="KW-1185">Reference proteome</keyword>
<dbReference type="PROSITE" id="PS51194">
    <property type="entry name" value="HELICASE_CTER"/>
    <property type="match status" value="1"/>
</dbReference>
<proteinExistence type="inferred from homology"/>
<reference evidence="11" key="1">
    <citation type="submission" date="2017-02" db="UniProtKB">
        <authorList>
            <consortium name="WormBaseParasite"/>
        </authorList>
    </citation>
    <scope>IDENTIFICATION</scope>
</reference>
<evidence type="ECO:0000313" key="10">
    <source>
        <dbReference type="Proteomes" id="UP000038045"/>
    </source>
</evidence>
<name>A0A0N5A1R3_PARTI</name>
<keyword evidence="1 6" id="KW-0547">Nucleotide-binding</keyword>
<dbReference type="Gene3D" id="3.40.50.300">
    <property type="entry name" value="P-loop containing nucleotide triphosphate hydrolases"/>
    <property type="match status" value="2"/>
</dbReference>
<dbReference type="InterPro" id="IPR000629">
    <property type="entry name" value="RNA-helicase_DEAD-box_CS"/>
</dbReference>
<evidence type="ECO:0000256" key="1">
    <source>
        <dbReference type="ARBA" id="ARBA00022741"/>
    </source>
</evidence>
<dbReference type="InterPro" id="IPR027417">
    <property type="entry name" value="P-loop_NTPase"/>
</dbReference>
<dbReference type="CDD" id="cd00268">
    <property type="entry name" value="DEADc"/>
    <property type="match status" value="1"/>
</dbReference>
<keyword evidence="5 7" id="KW-0694">RNA-binding</keyword>